<dbReference type="STRING" id="249352.SAMN05444395_101540"/>
<gene>
    <name evidence="1" type="ORF">FBFR_01150</name>
</gene>
<organism evidence="1 2">
    <name type="scientific">Flavobacterium fryxellicola</name>
    <dbReference type="NCBI Taxonomy" id="249352"/>
    <lineage>
        <taxon>Bacteria</taxon>
        <taxon>Pseudomonadati</taxon>
        <taxon>Bacteroidota</taxon>
        <taxon>Flavobacteriia</taxon>
        <taxon>Flavobacteriales</taxon>
        <taxon>Flavobacteriaceae</taxon>
        <taxon>Flavobacterium</taxon>
    </lineage>
</organism>
<sequence>MNNYSAIEINYLRPSRTIETILLENSTQKRIVYVYNYEGWHFRVFNNILDILNFFDNKFECEISFENERELGEYFENCNLNYYKF</sequence>
<accession>A0A168AH34</accession>
<evidence type="ECO:0000313" key="1">
    <source>
        <dbReference type="EMBL" id="OAB31465.1"/>
    </source>
</evidence>
<dbReference type="OrthoDB" id="828135at2"/>
<dbReference type="RefSeq" id="WP_066075730.1">
    <property type="nucleotide sequence ID" value="NZ_FRDK01000001.1"/>
</dbReference>
<evidence type="ECO:0008006" key="3">
    <source>
        <dbReference type="Google" id="ProtNLM"/>
    </source>
</evidence>
<reference evidence="1 2" key="1">
    <citation type="submission" date="2016-03" db="EMBL/GenBank/DDBJ databases">
        <title>Draft genome sequence of Flavobacterium fryxellicola DSM 16209.</title>
        <authorList>
            <person name="Shin S.-K."/>
            <person name="Yi H."/>
        </authorList>
    </citation>
    <scope>NUCLEOTIDE SEQUENCE [LARGE SCALE GENOMIC DNA]</scope>
    <source>
        <strain evidence="1 2">DSM 16209</strain>
    </source>
</reference>
<name>A0A168AH34_9FLAO</name>
<dbReference type="Proteomes" id="UP000077164">
    <property type="component" value="Unassembled WGS sequence"/>
</dbReference>
<proteinExistence type="predicted"/>
<protein>
    <recommendedName>
        <fullName evidence="3">WYL domain-containing protein</fullName>
    </recommendedName>
</protein>
<dbReference type="EMBL" id="LVJE01000001">
    <property type="protein sequence ID" value="OAB31465.1"/>
    <property type="molecule type" value="Genomic_DNA"/>
</dbReference>
<keyword evidence="2" id="KW-1185">Reference proteome</keyword>
<dbReference type="AlphaFoldDB" id="A0A168AH34"/>
<comment type="caution">
    <text evidence="1">The sequence shown here is derived from an EMBL/GenBank/DDBJ whole genome shotgun (WGS) entry which is preliminary data.</text>
</comment>
<evidence type="ECO:0000313" key="2">
    <source>
        <dbReference type="Proteomes" id="UP000077164"/>
    </source>
</evidence>